<accession>A0A6N2ML79</accession>
<reference evidence="1" key="1">
    <citation type="submission" date="2019-03" db="EMBL/GenBank/DDBJ databases">
        <authorList>
            <person name="Mank J."/>
            <person name="Almeida P."/>
        </authorList>
    </citation>
    <scope>NUCLEOTIDE SEQUENCE</scope>
    <source>
        <strain evidence="1">78183</strain>
    </source>
</reference>
<name>A0A6N2ML79_SALVM</name>
<sequence>MRNIYQYVLFIIIAKRKTVKIHQRGGHAKNIHHICFHNFRIDLGLNADCGNGVHVGLGLPFFSTAQNIFNILCCLD</sequence>
<dbReference type="EMBL" id="CAADRP010001863">
    <property type="protein sequence ID" value="VFU54966.1"/>
    <property type="molecule type" value="Genomic_DNA"/>
</dbReference>
<organism evidence="1">
    <name type="scientific">Salix viminalis</name>
    <name type="common">Common osier</name>
    <name type="synonym">Basket willow</name>
    <dbReference type="NCBI Taxonomy" id="40686"/>
    <lineage>
        <taxon>Eukaryota</taxon>
        <taxon>Viridiplantae</taxon>
        <taxon>Streptophyta</taxon>
        <taxon>Embryophyta</taxon>
        <taxon>Tracheophyta</taxon>
        <taxon>Spermatophyta</taxon>
        <taxon>Magnoliopsida</taxon>
        <taxon>eudicotyledons</taxon>
        <taxon>Gunneridae</taxon>
        <taxon>Pentapetalae</taxon>
        <taxon>rosids</taxon>
        <taxon>fabids</taxon>
        <taxon>Malpighiales</taxon>
        <taxon>Salicaceae</taxon>
        <taxon>Saliceae</taxon>
        <taxon>Salix</taxon>
    </lineage>
</organism>
<evidence type="ECO:0000313" key="1">
    <source>
        <dbReference type="EMBL" id="VFU54966.1"/>
    </source>
</evidence>
<gene>
    <name evidence="1" type="ORF">SVIM_LOCUS387849</name>
</gene>
<dbReference type="AlphaFoldDB" id="A0A6N2ML79"/>
<protein>
    <submittedName>
        <fullName evidence="1">Uncharacterized protein</fullName>
    </submittedName>
</protein>
<proteinExistence type="predicted"/>